<feature type="chain" id="PRO_5039026842" evidence="1">
    <location>
        <begin position="25"/>
        <end position="233"/>
    </location>
</feature>
<name>A0A8J3RGN9_9ACTN</name>
<comment type="caution">
    <text evidence="2">The sequence shown here is derived from an EMBL/GenBank/DDBJ whole genome shotgun (WGS) entry which is preliminary data.</text>
</comment>
<evidence type="ECO:0000313" key="2">
    <source>
        <dbReference type="EMBL" id="GIH73374.1"/>
    </source>
</evidence>
<sequence length="233" mass="24886">MSRHVMRGCRRVLRVLVSAVAVTAVLGSCSPDQISLATEEIDVSRGVGSLPEEEVGCAPSEGVLRDGQLGEKPRCAVHGPPRDFLITSLKPMNSGAVSYRTQRDRVTMEDGSAMDTAVFVCDQKADSCPFAVRAVMTTDDRARGMTELQASVKLMADHPLPPDLAVSVAGTGNPRMTINSDRTVVEIQGRVRDTWGIQVFGSIAVRGADLRICADVTAKSDELSGITVIKQCS</sequence>
<proteinExistence type="predicted"/>
<dbReference type="PROSITE" id="PS51257">
    <property type="entry name" value="PROKAR_LIPOPROTEIN"/>
    <property type="match status" value="1"/>
</dbReference>
<gene>
    <name evidence="2" type="ORF">Mth01_56270</name>
</gene>
<feature type="signal peptide" evidence="1">
    <location>
        <begin position="1"/>
        <end position="24"/>
    </location>
</feature>
<accession>A0A8J3RGN9</accession>
<dbReference type="EMBL" id="BOOG01000087">
    <property type="protein sequence ID" value="GIH73374.1"/>
    <property type="molecule type" value="Genomic_DNA"/>
</dbReference>
<evidence type="ECO:0000256" key="1">
    <source>
        <dbReference type="SAM" id="SignalP"/>
    </source>
</evidence>
<dbReference type="Proteomes" id="UP000610966">
    <property type="component" value="Unassembled WGS sequence"/>
</dbReference>
<organism evidence="2 3">
    <name type="scientific">Sphaerimonospora thailandensis</name>
    <dbReference type="NCBI Taxonomy" id="795644"/>
    <lineage>
        <taxon>Bacteria</taxon>
        <taxon>Bacillati</taxon>
        <taxon>Actinomycetota</taxon>
        <taxon>Actinomycetes</taxon>
        <taxon>Streptosporangiales</taxon>
        <taxon>Streptosporangiaceae</taxon>
        <taxon>Sphaerimonospora</taxon>
    </lineage>
</organism>
<keyword evidence="3" id="KW-1185">Reference proteome</keyword>
<protein>
    <submittedName>
        <fullName evidence="2">Uncharacterized protein</fullName>
    </submittedName>
</protein>
<keyword evidence="1" id="KW-0732">Signal</keyword>
<evidence type="ECO:0000313" key="3">
    <source>
        <dbReference type="Proteomes" id="UP000610966"/>
    </source>
</evidence>
<reference evidence="2" key="1">
    <citation type="submission" date="2021-01" db="EMBL/GenBank/DDBJ databases">
        <title>Whole genome shotgun sequence of Sphaerimonospora thailandensis NBRC 107569.</title>
        <authorList>
            <person name="Komaki H."/>
            <person name="Tamura T."/>
        </authorList>
    </citation>
    <scope>NUCLEOTIDE SEQUENCE</scope>
    <source>
        <strain evidence="2">NBRC 107569</strain>
    </source>
</reference>
<dbReference type="AlphaFoldDB" id="A0A8J3RGN9"/>